<proteinExistence type="predicted"/>
<keyword evidence="3" id="KW-1185">Reference proteome</keyword>
<dbReference type="CDD" id="cd00866">
    <property type="entry name" value="PEBP_euk"/>
    <property type="match status" value="1"/>
</dbReference>
<evidence type="ECO:0008006" key="4">
    <source>
        <dbReference type="Google" id="ProtNLM"/>
    </source>
</evidence>
<organism evidence="2 3">
    <name type="scientific">Bemisia tabaci</name>
    <name type="common">Sweetpotato whitefly</name>
    <name type="synonym">Aleurodes tabaci</name>
    <dbReference type="NCBI Taxonomy" id="7038"/>
    <lineage>
        <taxon>Eukaryota</taxon>
        <taxon>Metazoa</taxon>
        <taxon>Ecdysozoa</taxon>
        <taxon>Arthropoda</taxon>
        <taxon>Hexapoda</taxon>
        <taxon>Insecta</taxon>
        <taxon>Pterygota</taxon>
        <taxon>Neoptera</taxon>
        <taxon>Paraneoptera</taxon>
        <taxon>Hemiptera</taxon>
        <taxon>Sternorrhyncha</taxon>
        <taxon>Aleyrodoidea</taxon>
        <taxon>Aleyrodidae</taxon>
        <taxon>Aleyrodinae</taxon>
        <taxon>Bemisia</taxon>
    </lineage>
</organism>
<evidence type="ECO:0000256" key="1">
    <source>
        <dbReference type="SAM" id="SignalP"/>
    </source>
</evidence>
<dbReference type="Proteomes" id="UP001152759">
    <property type="component" value="Chromosome 3"/>
</dbReference>
<sequence>MPLYESSLIFGIWTLVSCVSVPTTTEQDALLVSTPLPNLQDSLRKHLIIPDLLRIGPDYVLNMMYGNKSVTVGNEFTPEDLGLEPTSIHYTCREDAFHTLIVVGLDVPTQKNHTEREWVHWIQVNIPAYNISSGETVVPYQGPGSSYGYGHHRMVFLVYEQPWRHTISFSEKAFVNSPVRPKFNSEKFAEKYDIGNPIAANFLICYTDSPPPTKLAA</sequence>
<accession>A0A9P0F3J4</accession>
<protein>
    <recommendedName>
        <fullName evidence="4">Phosphatidylethanolamine-binding protein</fullName>
    </recommendedName>
</protein>
<feature type="signal peptide" evidence="1">
    <location>
        <begin position="1"/>
        <end position="18"/>
    </location>
</feature>
<dbReference type="AlphaFoldDB" id="A0A9P0F3J4"/>
<dbReference type="EMBL" id="OU963864">
    <property type="protein sequence ID" value="CAH0387426.1"/>
    <property type="molecule type" value="Genomic_DNA"/>
</dbReference>
<gene>
    <name evidence="2" type="ORF">BEMITA_LOCUS6445</name>
</gene>
<feature type="chain" id="PRO_5040450896" description="Phosphatidylethanolamine-binding protein" evidence="1">
    <location>
        <begin position="19"/>
        <end position="217"/>
    </location>
</feature>
<keyword evidence="1" id="KW-0732">Signal</keyword>
<dbReference type="InterPro" id="IPR035810">
    <property type="entry name" value="PEBP_euk"/>
</dbReference>
<reference evidence="2" key="1">
    <citation type="submission" date="2021-12" db="EMBL/GenBank/DDBJ databases">
        <authorList>
            <person name="King R."/>
        </authorList>
    </citation>
    <scope>NUCLEOTIDE SEQUENCE</scope>
</reference>
<dbReference type="Gene3D" id="3.90.280.10">
    <property type="entry name" value="PEBP-like"/>
    <property type="match status" value="1"/>
</dbReference>
<dbReference type="SUPFAM" id="SSF49777">
    <property type="entry name" value="PEBP-like"/>
    <property type="match status" value="1"/>
</dbReference>
<dbReference type="PANTHER" id="PTHR11362:SF82">
    <property type="entry name" value="PHOSPHATIDYLETHANOLAMINE-BINDING PROTEIN 4"/>
    <property type="match status" value="1"/>
</dbReference>
<dbReference type="Pfam" id="PF01161">
    <property type="entry name" value="PBP"/>
    <property type="match status" value="1"/>
</dbReference>
<dbReference type="InterPro" id="IPR008914">
    <property type="entry name" value="PEBP"/>
</dbReference>
<dbReference type="InterPro" id="IPR036610">
    <property type="entry name" value="PEBP-like_sf"/>
</dbReference>
<name>A0A9P0F3J4_BEMTA</name>
<evidence type="ECO:0000313" key="2">
    <source>
        <dbReference type="EMBL" id="CAH0387426.1"/>
    </source>
</evidence>
<dbReference type="PANTHER" id="PTHR11362">
    <property type="entry name" value="PHOSPHATIDYLETHANOLAMINE-BINDING PROTEIN"/>
    <property type="match status" value="1"/>
</dbReference>
<evidence type="ECO:0000313" key="3">
    <source>
        <dbReference type="Proteomes" id="UP001152759"/>
    </source>
</evidence>